<feature type="compositionally biased region" description="Low complexity" evidence="1">
    <location>
        <begin position="530"/>
        <end position="540"/>
    </location>
</feature>
<proteinExistence type="predicted"/>
<comment type="caution">
    <text evidence="2">The sequence shown here is derived from an EMBL/GenBank/DDBJ whole genome shotgun (WGS) entry which is preliminary data.</text>
</comment>
<feature type="compositionally biased region" description="Basic and acidic residues" evidence="1">
    <location>
        <begin position="383"/>
        <end position="394"/>
    </location>
</feature>
<keyword evidence="3" id="KW-1185">Reference proteome</keyword>
<accession>A0AAN6ZJ28</accession>
<feature type="region of interest" description="Disordered" evidence="1">
    <location>
        <begin position="530"/>
        <end position="580"/>
    </location>
</feature>
<dbReference type="GeneID" id="87819000"/>
<dbReference type="EMBL" id="MU853673">
    <property type="protein sequence ID" value="KAK4139281.1"/>
    <property type="molecule type" value="Genomic_DNA"/>
</dbReference>
<evidence type="ECO:0000313" key="3">
    <source>
        <dbReference type="Proteomes" id="UP001302676"/>
    </source>
</evidence>
<evidence type="ECO:0000313" key="2">
    <source>
        <dbReference type="EMBL" id="KAK4139281.1"/>
    </source>
</evidence>
<feature type="compositionally biased region" description="Basic and acidic residues" evidence="1">
    <location>
        <begin position="261"/>
        <end position="274"/>
    </location>
</feature>
<gene>
    <name evidence="2" type="ORF">C8A04DRAFT_33249</name>
</gene>
<feature type="compositionally biased region" description="Low complexity" evidence="1">
    <location>
        <begin position="354"/>
        <end position="377"/>
    </location>
</feature>
<dbReference type="AlphaFoldDB" id="A0AAN6ZJ28"/>
<reference evidence="2" key="2">
    <citation type="submission" date="2023-05" db="EMBL/GenBank/DDBJ databases">
        <authorList>
            <consortium name="Lawrence Berkeley National Laboratory"/>
            <person name="Steindorff A."/>
            <person name="Hensen N."/>
            <person name="Bonometti L."/>
            <person name="Westerberg I."/>
            <person name="Brannstrom I.O."/>
            <person name="Guillou S."/>
            <person name="Cros-Aarteil S."/>
            <person name="Calhoun S."/>
            <person name="Haridas S."/>
            <person name="Kuo A."/>
            <person name="Mondo S."/>
            <person name="Pangilinan J."/>
            <person name="Riley R."/>
            <person name="Labutti K."/>
            <person name="Andreopoulos B."/>
            <person name="Lipzen A."/>
            <person name="Chen C."/>
            <person name="Yanf M."/>
            <person name="Daum C."/>
            <person name="Ng V."/>
            <person name="Clum A."/>
            <person name="Ohm R."/>
            <person name="Martin F."/>
            <person name="Silar P."/>
            <person name="Natvig D."/>
            <person name="Lalanne C."/>
            <person name="Gautier V."/>
            <person name="Ament-Velasquez S.L."/>
            <person name="Kruys A."/>
            <person name="Hutchinson M.I."/>
            <person name="Powell A.J."/>
            <person name="Barry K."/>
            <person name="Miller A.N."/>
            <person name="Grigoriev I.V."/>
            <person name="Debuchy R."/>
            <person name="Gladieux P."/>
            <person name="Thoren M.H."/>
            <person name="Johannesson H."/>
        </authorList>
    </citation>
    <scope>NUCLEOTIDE SEQUENCE</scope>
    <source>
        <strain evidence="2">CBS 141.50</strain>
    </source>
</reference>
<sequence>MASTEDRGRSPIREMNDIDDDDVTVYSDSDSISDISTSSYHYFPMRDTQDHAPVFRLKRGEQNRPAYEAWSIYYYPKTREQIEGHKVLGIRAVSLVDEIPSRVELRRKPSTQSELSDAHLQAIEKFQATHKRSWAARPFLGGGKTYEHDLDERCRKAPEEVRKTLNDLLFDRGRSTSTRYRTRTWTVVSFREQLQDRFAQTDFTDVKRHKVRFWKNPKPRDHLLYTVIIRGAETNVVPPGEDGFNSFSPTANPWVQSDNLESNRRERARREQRNALRQKRRSFRPPYRARSFSPVMHTRTRSLSHRTRTRSFSPPSYRSWRSSRYDSPSPSPSIRIRSRNDSPPPYRRSPRPTSPIRIRSRSPSSRSPSVRIRVLPRQSPSFIRDESYPRRPREPPIPPFRPFDSTLPRPTEEYRPLPHNCDACRDPRVRPCVHYPAHLPCRRPIMFSPTGPYHLACVTCPVSDPYGFTPHVEPEPRNPHSGVWPAPFYQHPPPPPQPYFGHPPPFPGASFPPISGPCPPAPPIRPMSWMSGYSGSQQSSIGPMPPAPNPFSPLSTPPLTSAGGSSAGGSSPSLSAASRVRTPVLVGVVESSETAVEVVDDAERRRVRAGSPGISVVGSE</sequence>
<dbReference type="RefSeq" id="XP_062632652.1">
    <property type="nucleotide sequence ID" value="XM_062782387.1"/>
</dbReference>
<feature type="region of interest" description="Disordered" evidence="1">
    <location>
        <begin position="238"/>
        <end position="411"/>
    </location>
</feature>
<organism evidence="2 3">
    <name type="scientific">Dichotomopilus funicola</name>
    <dbReference type="NCBI Taxonomy" id="1934379"/>
    <lineage>
        <taxon>Eukaryota</taxon>
        <taxon>Fungi</taxon>
        <taxon>Dikarya</taxon>
        <taxon>Ascomycota</taxon>
        <taxon>Pezizomycotina</taxon>
        <taxon>Sordariomycetes</taxon>
        <taxon>Sordariomycetidae</taxon>
        <taxon>Sordariales</taxon>
        <taxon>Chaetomiaceae</taxon>
        <taxon>Dichotomopilus</taxon>
    </lineage>
</organism>
<feature type="compositionally biased region" description="Low complexity" evidence="1">
    <location>
        <begin position="552"/>
        <end position="578"/>
    </location>
</feature>
<feature type="compositionally biased region" description="Basic residues" evidence="1">
    <location>
        <begin position="298"/>
        <end position="309"/>
    </location>
</feature>
<reference evidence="2" key="1">
    <citation type="journal article" date="2023" name="Mol. Phylogenet. Evol.">
        <title>Genome-scale phylogeny and comparative genomics of the fungal order Sordariales.</title>
        <authorList>
            <person name="Hensen N."/>
            <person name="Bonometti L."/>
            <person name="Westerberg I."/>
            <person name="Brannstrom I.O."/>
            <person name="Guillou S."/>
            <person name="Cros-Aarteil S."/>
            <person name="Calhoun S."/>
            <person name="Haridas S."/>
            <person name="Kuo A."/>
            <person name="Mondo S."/>
            <person name="Pangilinan J."/>
            <person name="Riley R."/>
            <person name="LaButti K."/>
            <person name="Andreopoulos B."/>
            <person name="Lipzen A."/>
            <person name="Chen C."/>
            <person name="Yan M."/>
            <person name="Daum C."/>
            <person name="Ng V."/>
            <person name="Clum A."/>
            <person name="Steindorff A."/>
            <person name="Ohm R.A."/>
            <person name="Martin F."/>
            <person name="Silar P."/>
            <person name="Natvig D.O."/>
            <person name="Lalanne C."/>
            <person name="Gautier V."/>
            <person name="Ament-Velasquez S.L."/>
            <person name="Kruys A."/>
            <person name="Hutchinson M.I."/>
            <person name="Powell A.J."/>
            <person name="Barry K."/>
            <person name="Miller A.N."/>
            <person name="Grigoriev I.V."/>
            <person name="Debuchy R."/>
            <person name="Gladieux P."/>
            <person name="Hiltunen Thoren M."/>
            <person name="Johannesson H."/>
        </authorList>
    </citation>
    <scope>NUCLEOTIDE SEQUENCE</scope>
    <source>
        <strain evidence="2">CBS 141.50</strain>
    </source>
</reference>
<evidence type="ECO:0000256" key="1">
    <source>
        <dbReference type="SAM" id="MobiDB-lite"/>
    </source>
</evidence>
<protein>
    <submittedName>
        <fullName evidence="2">Uncharacterized protein</fullName>
    </submittedName>
</protein>
<dbReference type="Proteomes" id="UP001302676">
    <property type="component" value="Unassembled WGS sequence"/>
</dbReference>
<feature type="compositionally biased region" description="Basic and acidic residues" evidence="1">
    <location>
        <begin position="1"/>
        <end position="16"/>
    </location>
</feature>
<feature type="region of interest" description="Disordered" evidence="1">
    <location>
        <begin position="1"/>
        <end position="30"/>
    </location>
</feature>
<feature type="compositionally biased region" description="Low complexity" evidence="1">
    <location>
        <begin position="310"/>
        <end position="335"/>
    </location>
</feature>
<name>A0AAN6ZJ28_9PEZI</name>
<feature type="compositionally biased region" description="Polar residues" evidence="1">
    <location>
        <begin position="245"/>
        <end position="260"/>
    </location>
</feature>